<dbReference type="InterPro" id="IPR011050">
    <property type="entry name" value="Pectin_lyase_fold/virulence"/>
</dbReference>
<gene>
    <name evidence="6" type="ORF">ABUE30_11965</name>
</gene>
<evidence type="ECO:0000256" key="1">
    <source>
        <dbReference type="ARBA" id="ARBA00008834"/>
    </source>
</evidence>
<dbReference type="InterPro" id="IPR006626">
    <property type="entry name" value="PbH1"/>
</dbReference>
<keyword evidence="5" id="KW-0732">Signal</keyword>
<evidence type="ECO:0000256" key="4">
    <source>
        <dbReference type="RuleBase" id="RU361169"/>
    </source>
</evidence>
<evidence type="ECO:0000313" key="7">
    <source>
        <dbReference type="Proteomes" id="UP001629953"/>
    </source>
</evidence>
<dbReference type="PANTHER" id="PTHR31339:SF9">
    <property type="entry name" value="PLASMIN AND FIBRONECTIN-BINDING PROTEIN A"/>
    <property type="match status" value="1"/>
</dbReference>
<dbReference type="Proteomes" id="UP001629953">
    <property type="component" value="Unassembled WGS sequence"/>
</dbReference>
<dbReference type="InterPro" id="IPR012334">
    <property type="entry name" value="Pectin_lyas_fold"/>
</dbReference>
<feature type="chain" id="PRO_5045774430" evidence="5">
    <location>
        <begin position="37"/>
        <end position="502"/>
    </location>
</feature>
<dbReference type="Pfam" id="PF00295">
    <property type="entry name" value="Glyco_hydro_28"/>
    <property type="match status" value="1"/>
</dbReference>
<proteinExistence type="inferred from homology"/>
<reference evidence="6 7" key="1">
    <citation type="journal article" date="2013" name="Int. J. Syst. Evol. Microbiol.">
        <title>Celerinatantimonas yamalensis sp. nov., a cold-adapted diazotrophic bacterium from a cold permafrost brine.</title>
        <authorList>
            <person name="Shcherbakova V."/>
            <person name="Chuvilskaya N."/>
            <person name="Rivkina E."/>
            <person name="Demidov N."/>
            <person name="Uchaeva V."/>
            <person name="Suetin S."/>
            <person name="Suzina N."/>
            <person name="Gilichinsky D."/>
        </authorList>
    </citation>
    <scope>NUCLEOTIDE SEQUENCE [LARGE SCALE GENOMIC DNA]</scope>
    <source>
        <strain evidence="6 7">C7</strain>
    </source>
</reference>
<sequence length="502" mass="55267">MSRRSLLPNKRPSLSNPSRRLALKSTLLGLSGAALASMLPAQLAFASTDKKSIRTTSSSDVPIAASHWDETLYQQILARIQAPIFANRTFKITDFGAKTGQDCTQAIHDAISHCHQAGGGRVIIPAGLFYSGAIHLQSRVELHLSAQAIIKFSTNPKDYPLVLTRFEGTECMNYSPLIYAYQQHDVAVTGKGTLDGQASTSNWWAWKNTTQPKPYQQSPDSNKLIEMADNNVPVSQRVFGLGHYLRPCFIEPHSCNNVLIEGVTIKNSPMWEIHPTLSKNVTIRDVTIQSYGPNNDGCDPESCSDVLIEGCQFNTGDDCIAIKSGKNHDGRRVHTPSQNIIIRHCKMLDGHGGIVFGSECSGHIFNVFAHDCDMSSPHLQRALRFKDNAMRGGHVENIYLRNSHVGFVEEAFLTIDLLYGEGSHGDFMPVIKNVNISGITSDNSPRVMFIVSFKGAVLDQIHFNQCEFNNTEHSDIIDVSGEITLTNVKVTPKAKVEALGHI</sequence>
<keyword evidence="2 4" id="KW-0378">Hydrolase</keyword>
<dbReference type="GO" id="GO:0016787">
    <property type="term" value="F:hydrolase activity"/>
    <property type="evidence" value="ECO:0007669"/>
    <property type="project" value="UniProtKB-KW"/>
</dbReference>
<evidence type="ECO:0000256" key="2">
    <source>
        <dbReference type="ARBA" id="ARBA00022801"/>
    </source>
</evidence>
<protein>
    <submittedName>
        <fullName evidence="6">Glycoside hydrolase family 28 protein</fullName>
    </submittedName>
</protein>
<name>A0ABW9G7U3_9GAMM</name>
<keyword evidence="3 4" id="KW-0326">Glycosidase</keyword>
<dbReference type="InterPro" id="IPR051801">
    <property type="entry name" value="GH28_Enzymes"/>
</dbReference>
<evidence type="ECO:0000313" key="6">
    <source>
        <dbReference type="EMBL" id="MFM2485764.1"/>
    </source>
</evidence>
<evidence type="ECO:0000256" key="3">
    <source>
        <dbReference type="ARBA" id="ARBA00023295"/>
    </source>
</evidence>
<dbReference type="InterPro" id="IPR000743">
    <property type="entry name" value="Glyco_hydro_28"/>
</dbReference>
<dbReference type="PANTHER" id="PTHR31339">
    <property type="entry name" value="PECTIN LYASE-RELATED"/>
    <property type="match status" value="1"/>
</dbReference>
<organism evidence="6 7">
    <name type="scientific">Celerinatantimonas yamalensis</name>
    <dbReference type="NCBI Taxonomy" id="559956"/>
    <lineage>
        <taxon>Bacteria</taxon>
        <taxon>Pseudomonadati</taxon>
        <taxon>Pseudomonadota</taxon>
        <taxon>Gammaproteobacteria</taxon>
        <taxon>Celerinatantimonadaceae</taxon>
        <taxon>Celerinatantimonas</taxon>
    </lineage>
</organism>
<dbReference type="EMBL" id="JBEQCT010000005">
    <property type="protein sequence ID" value="MFM2485764.1"/>
    <property type="molecule type" value="Genomic_DNA"/>
</dbReference>
<dbReference type="SMART" id="SM00710">
    <property type="entry name" value="PbH1"/>
    <property type="match status" value="3"/>
</dbReference>
<dbReference type="Gene3D" id="2.160.20.10">
    <property type="entry name" value="Single-stranded right-handed beta-helix, Pectin lyase-like"/>
    <property type="match status" value="1"/>
</dbReference>
<dbReference type="RefSeq" id="WP_408624013.1">
    <property type="nucleotide sequence ID" value="NZ_JBEQCT010000005.1"/>
</dbReference>
<keyword evidence="7" id="KW-1185">Reference proteome</keyword>
<evidence type="ECO:0000256" key="5">
    <source>
        <dbReference type="SAM" id="SignalP"/>
    </source>
</evidence>
<feature type="signal peptide" evidence="5">
    <location>
        <begin position="1"/>
        <end position="36"/>
    </location>
</feature>
<dbReference type="PROSITE" id="PS51318">
    <property type="entry name" value="TAT"/>
    <property type="match status" value="1"/>
</dbReference>
<dbReference type="InterPro" id="IPR006311">
    <property type="entry name" value="TAT_signal"/>
</dbReference>
<accession>A0ABW9G7U3</accession>
<comment type="caution">
    <text evidence="6">The sequence shown here is derived from an EMBL/GenBank/DDBJ whole genome shotgun (WGS) entry which is preliminary data.</text>
</comment>
<dbReference type="SUPFAM" id="SSF51126">
    <property type="entry name" value="Pectin lyase-like"/>
    <property type="match status" value="1"/>
</dbReference>
<comment type="similarity">
    <text evidence="1 4">Belongs to the glycosyl hydrolase 28 family.</text>
</comment>